<gene>
    <name evidence="2" type="ORF">BDN70DRAFT_908479</name>
</gene>
<feature type="transmembrane region" description="Helical" evidence="1">
    <location>
        <begin position="21"/>
        <end position="37"/>
    </location>
</feature>
<keyword evidence="1" id="KW-0472">Membrane</keyword>
<comment type="caution">
    <text evidence="2">The sequence shown here is derived from an EMBL/GenBank/DDBJ whole genome shotgun (WGS) entry which is preliminary data.</text>
</comment>
<dbReference type="EMBL" id="MU155374">
    <property type="protein sequence ID" value="KAF9474537.1"/>
    <property type="molecule type" value="Genomic_DNA"/>
</dbReference>
<evidence type="ECO:0000313" key="3">
    <source>
        <dbReference type="Proteomes" id="UP000807469"/>
    </source>
</evidence>
<protein>
    <submittedName>
        <fullName evidence="2">Uncharacterized protein</fullName>
    </submittedName>
</protein>
<keyword evidence="1" id="KW-1133">Transmembrane helix</keyword>
<keyword evidence="1" id="KW-0812">Transmembrane</keyword>
<keyword evidence="3" id="KW-1185">Reference proteome</keyword>
<accession>A0A9P5YS60</accession>
<dbReference type="AlphaFoldDB" id="A0A9P5YS60"/>
<name>A0A9P5YS60_9AGAR</name>
<sequence>MSMQMHTRSKLITQYKKVSPIIALTMMLITVHWNNYWNIYISHQNLPWKFLQQEFHTYFVSTSLAASITKQFHSIKQVIDSMHKKLVKVHHGALGKQIYPEDNPAQSEVCGHIGRKGNQFCRKCHVGETHKIKESDEGFHSLFKPGSACCAEEIALDVKKQVILACLGVAQNVQNYQAKTGIKDKLLAWMQEHENEIYNPFLKLARFDATINTPVEILHTILLRIIKYLQKQMYSVCLQSTAMTGLSIHAIQVNYIMQYANLLIGQQFKTIAQVNVFHVYDLVDPTWFLLTKAVEELSALLWMLEIPNMEEYLVYL</sequence>
<dbReference type="OrthoDB" id="2506088at2759"/>
<evidence type="ECO:0000256" key="1">
    <source>
        <dbReference type="SAM" id="Phobius"/>
    </source>
</evidence>
<organism evidence="2 3">
    <name type="scientific">Pholiota conissans</name>
    <dbReference type="NCBI Taxonomy" id="109636"/>
    <lineage>
        <taxon>Eukaryota</taxon>
        <taxon>Fungi</taxon>
        <taxon>Dikarya</taxon>
        <taxon>Basidiomycota</taxon>
        <taxon>Agaricomycotina</taxon>
        <taxon>Agaricomycetes</taxon>
        <taxon>Agaricomycetidae</taxon>
        <taxon>Agaricales</taxon>
        <taxon>Agaricineae</taxon>
        <taxon>Strophariaceae</taxon>
        <taxon>Pholiota</taxon>
    </lineage>
</organism>
<proteinExistence type="predicted"/>
<reference evidence="2" key="1">
    <citation type="submission" date="2020-11" db="EMBL/GenBank/DDBJ databases">
        <authorList>
            <consortium name="DOE Joint Genome Institute"/>
            <person name="Ahrendt S."/>
            <person name="Riley R."/>
            <person name="Andreopoulos W."/>
            <person name="Labutti K."/>
            <person name="Pangilinan J."/>
            <person name="Ruiz-Duenas F.J."/>
            <person name="Barrasa J.M."/>
            <person name="Sanchez-Garcia M."/>
            <person name="Camarero S."/>
            <person name="Miyauchi S."/>
            <person name="Serrano A."/>
            <person name="Linde D."/>
            <person name="Babiker R."/>
            <person name="Drula E."/>
            <person name="Ayuso-Fernandez I."/>
            <person name="Pacheco R."/>
            <person name="Padilla G."/>
            <person name="Ferreira P."/>
            <person name="Barriuso J."/>
            <person name="Kellner H."/>
            <person name="Castanera R."/>
            <person name="Alfaro M."/>
            <person name="Ramirez L."/>
            <person name="Pisabarro A.G."/>
            <person name="Kuo A."/>
            <person name="Tritt A."/>
            <person name="Lipzen A."/>
            <person name="He G."/>
            <person name="Yan M."/>
            <person name="Ng V."/>
            <person name="Cullen D."/>
            <person name="Martin F."/>
            <person name="Rosso M.-N."/>
            <person name="Henrissat B."/>
            <person name="Hibbett D."/>
            <person name="Martinez A.T."/>
            <person name="Grigoriev I.V."/>
        </authorList>
    </citation>
    <scope>NUCLEOTIDE SEQUENCE</scope>
    <source>
        <strain evidence="2">CIRM-BRFM 674</strain>
    </source>
</reference>
<evidence type="ECO:0000313" key="2">
    <source>
        <dbReference type="EMBL" id="KAF9474537.1"/>
    </source>
</evidence>
<dbReference type="Proteomes" id="UP000807469">
    <property type="component" value="Unassembled WGS sequence"/>
</dbReference>